<accession>A0A1J0GN63</accession>
<dbReference type="SUPFAM" id="SSF52540">
    <property type="entry name" value="P-loop containing nucleoside triphosphate hydrolases"/>
    <property type="match status" value="1"/>
</dbReference>
<dbReference type="Proteomes" id="UP000182569">
    <property type="component" value="Plasmid pdsm8809"/>
</dbReference>
<dbReference type="InterPro" id="IPR027417">
    <property type="entry name" value="P-loop_NTPase"/>
</dbReference>
<geneLocation type="plasmid" evidence="2">
    <name>pdsm8809</name>
</geneLocation>
<dbReference type="InterPro" id="IPR051162">
    <property type="entry name" value="T4SS_component"/>
</dbReference>
<name>A0A1J0GN63_9CLOT</name>
<evidence type="ECO:0000313" key="2">
    <source>
        <dbReference type="Proteomes" id="UP000182569"/>
    </source>
</evidence>
<dbReference type="Gene3D" id="1.10.8.730">
    <property type="match status" value="1"/>
</dbReference>
<dbReference type="AlphaFoldDB" id="A0A1J0GN63"/>
<organism evidence="1 2">
    <name type="scientific">Clostridium estertheticum subsp. estertheticum</name>
    <dbReference type="NCBI Taxonomy" id="1552"/>
    <lineage>
        <taxon>Bacteria</taxon>
        <taxon>Bacillati</taxon>
        <taxon>Bacillota</taxon>
        <taxon>Clostridia</taxon>
        <taxon>Eubacteriales</taxon>
        <taxon>Clostridiaceae</taxon>
        <taxon>Clostridium</taxon>
    </lineage>
</organism>
<dbReference type="RefSeq" id="WP_071615092.1">
    <property type="nucleotide sequence ID" value="NZ_CP015757.1"/>
</dbReference>
<proteinExistence type="predicted"/>
<dbReference type="OrthoDB" id="9804380at2"/>
<dbReference type="EMBL" id="CP015757">
    <property type="protein sequence ID" value="APC42813.1"/>
    <property type="molecule type" value="Genomic_DNA"/>
</dbReference>
<dbReference type="KEGG" id="ceu:A7L45_21990"/>
<reference evidence="1 2" key="1">
    <citation type="journal article" date="2016" name="Front. Microbiol.">
        <title>Complete Genome Sequence of Clostridium estertheticum DSM 8809, a Microbe Identified in Spoiled Vacuum Packed Beef.</title>
        <authorList>
            <person name="Yu Z."/>
            <person name="Gunn L."/>
            <person name="Brennan E."/>
            <person name="Reid R."/>
            <person name="Wall P.G."/>
            <person name="Gaora O.P."/>
            <person name="Hurley D."/>
            <person name="Bolton D."/>
            <person name="Fanning S."/>
        </authorList>
    </citation>
    <scope>NUCLEOTIDE SEQUENCE [LARGE SCALE GENOMIC DNA]</scope>
    <source>
        <strain evidence="1 2">DSM 8809</strain>
        <plasmid evidence="2">Plasmid pdsm8809</plasmid>
    </source>
</reference>
<sequence>MNILNIGKKEKTLTVKEQEKEYTKDFVDMISPSVIKFFPSYYVFGNTCRRVFALRNYPLHSENMALLRKFGETSNVTLKIYCNKMSVNEYENSIESSVHKNISDTTENQFIKRTKANQQLEVTQNLVQYLNQNKDESMFKVQVYIEVIANSQAELEKLTHTVIIKLGGITFDNLFLKQREGFTAVNPCGNPKAFGTQFERHMPSSSVANLFPLSYSGSIDKHGFKLGKDKFGGYIITDFGKRTKTHTNSSIVILGNSGEGKSYLLKLIITNLMLKKKNVICLDPEHEYVTLTNNLKGTFIDLMSGKYVINVLEPKMFDDGTYELTESDDDYVGTFAKNTILSQHISFLRDFFRAYKSFDDELLDVLEVMLEKTYLKFKITYTSDLGNKKSNDYPILSDLYETTHKEFEEYDEKNDVIYTKEHLRKLLLGLNSICNGSDSRFFNKQTNIPNYKFVTFGVKSLLEASSNLKNAMLFNVLSYMSNKLLVEGDTASILDEFYLFLDNKVMVKYVRNFMKRVRKKDSAMILASQNIEDFLAKDVVELTKPLFAIPTYKFLFYPGAIDKKIYMNLLNVNESEYKLIQSSNRGNCLFLSGNEKFNLQVEAPKYKEVLFGNAGGR</sequence>
<protein>
    <submittedName>
        <fullName evidence="1">Uncharacterized protein</fullName>
    </submittedName>
</protein>
<dbReference type="Pfam" id="PF12846">
    <property type="entry name" value="AAA_10"/>
    <property type="match status" value="1"/>
</dbReference>
<evidence type="ECO:0000313" key="1">
    <source>
        <dbReference type="EMBL" id="APC42813.1"/>
    </source>
</evidence>
<dbReference type="Gene3D" id="3.40.50.300">
    <property type="entry name" value="P-loop containing nucleotide triphosphate hydrolases"/>
    <property type="match status" value="1"/>
</dbReference>
<dbReference type="PANTHER" id="PTHR30121:SF6">
    <property type="entry name" value="SLR6007 PROTEIN"/>
    <property type="match status" value="1"/>
</dbReference>
<keyword evidence="2" id="KW-1185">Reference proteome</keyword>
<gene>
    <name evidence="1" type="ORF">A7L45_21990</name>
</gene>
<dbReference type="PANTHER" id="PTHR30121">
    <property type="entry name" value="UNCHARACTERIZED PROTEIN YJGR-RELATED"/>
    <property type="match status" value="1"/>
</dbReference>
<keyword evidence="1" id="KW-0614">Plasmid</keyword>